<evidence type="ECO:0000313" key="2">
    <source>
        <dbReference type="EMBL" id="SLN71962.1"/>
    </source>
</evidence>
<sequence length="571" mass="59991">MGHAAAADPVPRGASSVDYVDRRAALVAGLAEAETAGAHADLLLDLAALSVSHALAPEALSFLSGLPDDEGNAALDPARAARRDRIALAAWGVSGAATPAPLPARSQIEAADHWSQRPLWRALSHAREGDVAAAAEDLPLAEEVLGALPPALAAALLPELLETAIEAGLWDAAHALAQRFDSHPELRGGSAYRFLLGRAAQAGGNPVMAFDSYAMAAGGSDVWAQRARLALIDLGRATDTLAPEDAAQLLRQSWRSWRGDALEVATLERLAEVEYGRGDTEAAIAALTEVLRRHPQSDAARNSGDRLDEMVEDLYAQGASGELPIAEFVAAHRRLSPELVFRPGFAAQAELLAERLYEIGATDAAAREYAAIRDQLAVMRDLGLEEVPPARFDALRLAQAEALLRGGQTEAAALALGTAPASVPELRDRLALLRARLSSAEGDGAAVIATRMEIPSEGYLRLRAAALFERGEWAAARDAYASLWRDLGPALGTSEAIRLLLAAHRAGDAELVAELLERLPDLAASPELAAVARSLAPVAPLSLPIGQKSATDRMQGADAALRRLETIAGDG</sequence>
<dbReference type="Proteomes" id="UP000240624">
    <property type="component" value="Unassembled WGS sequence"/>
</dbReference>
<evidence type="ECO:0000313" key="4">
    <source>
        <dbReference type="Proteomes" id="UP000240624"/>
    </source>
</evidence>
<protein>
    <recommendedName>
        <fullName evidence="5">Tetratricopeptide repeat protein</fullName>
    </recommendedName>
</protein>
<dbReference type="EMBL" id="PYGB01000024">
    <property type="protein sequence ID" value="PSK80328.1"/>
    <property type="molecule type" value="Genomic_DNA"/>
</dbReference>
<dbReference type="OrthoDB" id="7796036at2"/>
<reference evidence="1 4" key="2">
    <citation type="submission" date="2018-03" db="EMBL/GenBank/DDBJ databases">
        <title>Genomic Encyclopedia of Archaeal and Bacterial Type Strains, Phase II (KMG-II): from individual species to whole genera.</title>
        <authorList>
            <person name="Goeker M."/>
        </authorList>
    </citation>
    <scope>NUCLEOTIDE SEQUENCE [LARGE SCALE GENOMIC DNA]</scope>
    <source>
        <strain evidence="1 4">DSM 29956</strain>
    </source>
</reference>
<reference evidence="2 3" key="1">
    <citation type="submission" date="2017-03" db="EMBL/GenBank/DDBJ databases">
        <authorList>
            <person name="Afonso C.L."/>
            <person name="Miller P.J."/>
            <person name="Scott M.A."/>
            <person name="Spackman E."/>
            <person name="Goraichik I."/>
            <person name="Dimitrov K.M."/>
            <person name="Suarez D.L."/>
            <person name="Swayne D.E."/>
        </authorList>
    </citation>
    <scope>NUCLEOTIDE SEQUENCE [LARGE SCALE GENOMIC DNA]</scope>
    <source>
        <strain evidence="2 3">CECT 8367</strain>
    </source>
</reference>
<dbReference type="InterPro" id="IPR011990">
    <property type="entry name" value="TPR-like_helical_dom_sf"/>
</dbReference>
<dbReference type="AlphaFoldDB" id="A0A1X7A928"/>
<organism evidence="2 3">
    <name type="scientific">Limimaricola soesokkakensis</name>
    <dbReference type="NCBI Taxonomy" id="1343159"/>
    <lineage>
        <taxon>Bacteria</taxon>
        <taxon>Pseudomonadati</taxon>
        <taxon>Pseudomonadota</taxon>
        <taxon>Alphaproteobacteria</taxon>
        <taxon>Rhodobacterales</taxon>
        <taxon>Paracoccaceae</taxon>
        <taxon>Limimaricola</taxon>
    </lineage>
</organism>
<dbReference type="Proteomes" id="UP000193495">
    <property type="component" value="Unassembled WGS sequence"/>
</dbReference>
<evidence type="ECO:0008006" key="5">
    <source>
        <dbReference type="Google" id="ProtNLM"/>
    </source>
</evidence>
<name>A0A1X7A928_9RHOB</name>
<dbReference type="EMBL" id="FWFY01000022">
    <property type="protein sequence ID" value="SLN71962.1"/>
    <property type="molecule type" value="Genomic_DNA"/>
</dbReference>
<keyword evidence="4" id="KW-1185">Reference proteome</keyword>
<proteinExistence type="predicted"/>
<evidence type="ECO:0000313" key="1">
    <source>
        <dbReference type="EMBL" id="PSK80328.1"/>
    </source>
</evidence>
<gene>
    <name evidence="1" type="ORF">CLV79_1242</name>
    <name evidence="2" type="ORF">LOS8367_03658</name>
</gene>
<dbReference type="Gene3D" id="1.25.40.10">
    <property type="entry name" value="Tetratricopeptide repeat domain"/>
    <property type="match status" value="1"/>
</dbReference>
<accession>A0A1X7A928</accession>
<evidence type="ECO:0000313" key="3">
    <source>
        <dbReference type="Proteomes" id="UP000193495"/>
    </source>
</evidence>
<dbReference type="RefSeq" id="WP_085897947.1">
    <property type="nucleotide sequence ID" value="NZ_FWFY01000022.1"/>
</dbReference>